<feature type="domain" description="ABC transmembrane type-1" evidence="8">
    <location>
        <begin position="77"/>
        <end position="299"/>
    </location>
</feature>
<dbReference type="RefSeq" id="WP_103079875.1">
    <property type="nucleotide sequence ID" value="NZ_CP021850.1"/>
</dbReference>
<feature type="transmembrane region" description="Helical" evidence="7">
    <location>
        <begin position="21"/>
        <end position="40"/>
    </location>
</feature>
<gene>
    <name evidence="9" type="ORF">CDQ84_01110</name>
</gene>
<keyword evidence="6 7" id="KW-0472">Membrane</keyword>
<dbReference type="EMBL" id="NIOJ01000002">
    <property type="protein sequence ID" value="PNU01296.1"/>
    <property type="molecule type" value="Genomic_DNA"/>
</dbReference>
<evidence type="ECO:0000256" key="6">
    <source>
        <dbReference type="ARBA" id="ARBA00023136"/>
    </source>
</evidence>
<evidence type="ECO:0000259" key="8">
    <source>
        <dbReference type="PROSITE" id="PS50928"/>
    </source>
</evidence>
<dbReference type="OrthoDB" id="42615at2"/>
<dbReference type="GO" id="GO:0005886">
    <property type="term" value="C:plasma membrane"/>
    <property type="evidence" value="ECO:0007669"/>
    <property type="project" value="UniProtKB-SubCell"/>
</dbReference>
<dbReference type="PANTHER" id="PTHR30193:SF1">
    <property type="entry name" value="ABC TRANSPORTER PERMEASE PROTEIN YESP-RELATED"/>
    <property type="match status" value="1"/>
</dbReference>
<feature type="transmembrane region" description="Helical" evidence="7">
    <location>
        <begin position="166"/>
        <end position="186"/>
    </location>
</feature>
<dbReference type="InterPro" id="IPR000515">
    <property type="entry name" value="MetI-like"/>
</dbReference>
<name>A0A2K2F3Y5_9CLOT</name>
<dbReference type="KEGG" id="cthd:CDO33_04625"/>
<protein>
    <submittedName>
        <fullName evidence="9">Spermidine/putrescine ABC transporter permease</fullName>
    </submittedName>
</protein>
<dbReference type="PANTHER" id="PTHR30193">
    <property type="entry name" value="ABC TRANSPORTER PERMEASE PROTEIN"/>
    <property type="match status" value="1"/>
</dbReference>
<dbReference type="SUPFAM" id="SSF161098">
    <property type="entry name" value="MetI-like"/>
    <property type="match status" value="1"/>
</dbReference>
<keyword evidence="5 7" id="KW-1133">Transmembrane helix</keyword>
<dbReference type="Pfam" id="PF00528">
    <property type="entry name" value="BPD_transp_1"/>
    <property type="match status" value="1"/>
</dbReference>
<evidence type="ECO:0000256" key="1">
    <source>
        <dbReference type="ARBA" id="ARBA00004651"/>
    </source>
</evidence>
<dbReference type="Gene3D" id="1.10.3720.10">
    <property type="entry name" value="MetI-like"/>
    <property type="match status" value="1"/>
</dbReference>
<feature type="transmembrane region" description="Helical" evidence="7">
    <location>
        <begin position="207"/>
        <end position="229"/>
    </location>
</feature>
<evidence type="ECO:0000256" key="7">
    <source>
        <dbReference type="RuleBase" id="RU363032"/>
    </source>
</evidence>
<dbReference type="GO" id="GO:0055085">
    <property type="term" value="P:transmembrane transport"/>
    <property type="evidence" value="ECO:0007669"/>
    <property type="project" value="InterPro"/>
</dbReference>
<evidence type="ECO:0000256" key="3">
    <source>
        <dbReference type="ARBA" id="ARBA00022475"/>
    </source>
</evidence>
<dbReference type="CDD" id="cd06261">
    <property type="entry name" value="TM_PBP2"/>
    <property type="match status" value="1"/>
</dbReference>
<dbReference type="AlphaFoldDB" id="A0A2K2F3Y5"/>
<dbReference type="Proteomes" id="UP000236151">
    <property type="component" value="Unassembled WGS sequence"/>
</dbReference>
<evidence type="ECO:0000256" key="4">
    <source>
        <dbReference type="ARBA" id="ARBA00022692"/>
    </source>
</evidence>
<keyword evidence="3" id="KW-1003">Cell membrane</keyword>
<keyword evidence="2 7" id="KW-0813">Transport</keyword>
<comment type="similarity">
    <text evidence="7">Belongs to the binding-protein-dependent transport system permease family.</text>
</comment>
<accession>A0A2K2F3Y5</accession>
<evidence type="ECO:0000313" key="9">
    <source>
        <dbReference type="EMBL" id="PNU01296.1"/>
    </source>
</evidence>
<sequence>MSDLKGENMMKVKTKRNISGAIFALPWIIGFICFSAYPIFTSMYYSFTEFNMFQAPKFVGLDNYELLFKEAKFWKSLYNTIYMTVLGTPLNLAFGLFMANLLNKKLKGMSVYRTIFYMPTIVPAVASTLLWIWILNPTQGLLNNALKSIGLPGPNWLGDPQMTKPALLLMGLWGTGGIMLIFLAALQDVPKSLYEAAEIDGANSVRRFFSITLPSISPVIFFQLIMSVINNFQYFTQAYLMTNANNTGAFNMASGGPENSLLFYALYLYQNAFAFFKMGKASAMAWILFIIVAAVTYALFKTQRKWVTYGE</sequence>
<keyword evidence="10" id="KW-1185">Reference proteome</keyword>
<feature type="transmembrane region" description="Helical" evidence="7">
    <location>
        <begin position="81"/>
        <end position="102"/>
    </location>
</feature>
<comment type="subcellular location">
    <subcellularLocation>
        <location evidence="1 7">Cell membrane</location>
        <topology evidence="1 7">Multi-pass membrane protein</topology>
    </subcellularLocation>
</comment>
<reference evidence="9 10" key="1">
    <citation type="submission" date="2017-06" db="EMBL/GenBank/DDBJ databases">
        <title>Investigating the central metabolism of Clostridium thermosuccinogenes.</title>
        <authorList>
            <person name="Koendjbiharie J.G."/>
            <person name="van Kranenburg R."/>
        </authorList>
    </citation>
    <scope>NUCLEOTIDE SEQUENCE [LARGE SCALE GENOMIC DNA]</scope>
    <source>
        <strain evidence="9 10">DSM 5806</strain>
    </source>
</reference>
<feature type="transmembrane region" description="Helical" evidence="7">
    <location>
        <begin position="281"/>
        <end position="300"/>
    </location>
</feature>
<feature type="transmembrane region" description="Helical" evidence="7">
    <location>
        <begin position="114"/>
        <end position="134"/>
    </location>
</feature>
<dbReference type="PROSITE" id="PS50928">
    <property type="entry name" value="ABC_TM1"/>
    <property type="match status" value="1"/>
</dbReference>
<dbReference type="InterPro" id="IPR051393">
    <property type="entry name" value="ABC_transporter_permease"/>
</dbReference>
<evidence type="ECO:0000256" key="5">
    <source>
        <dbReference type="ARBA" id="ARBA00022989"/>
    </source>
</evidence>
<organism evidence="9 10">
    <name type="scientific">Clostridium thermosuccinogenes</name>
    <dbReference type="NCBI Taxonomy" id="84032"/>
    <lineage>
        <taxon>Bacteria</taxon>
        <taxon>Bacillati</taxon>
        <taxon>Bacillota</taxon>
        <taxon>Clostridia</taxon>
        <taxon>Eubacteriales</taxon>
        <taxon>Clostridiaceae</taxon>
        <taxon>Clostridium</taxon>
    </lineage>
</organism>
<evidence type="ECO:0000256" key="2">
    <source>
        <dbReference type="ARBA" id="ARBA00022448"/>
    </source>
</evidence>
<evidence type="ECO:0000313" key="10">
    <source>
        <dbReference type="Proteomes" id="UP000236151"/>
    </source>
</evidence>
<proteinExistence type="inferred from homology"/>
<keyword evidence="4 7" id="KW-0812">Transmembrane</keyword>
<comment type="caution">
    <text evidence="9">The sequence shown here is derived from an EMBL/GenBank/DDBJ whole genome shotgun (WGS) entry which is preliminary data.</text>
</comment>
<dbReference type="InterPro" id="IPR035906">
    <property type="entry name" value="MetI-like_sf"/>
</dbReference>